<keyword evidence="1" id="KW-0328">Glycosyltransferase</keyword>
<dbReference type="InterPro" id="IPR002495">
    <property type="entry name" value="Glyco_trans_8"/>
</dbReference>
<evidence type="ECO:0000256" key="2">
    <source>
        <dbReference type="ARBA" id="ARBA00022679"/>
    </source>
</evidence>
<dbReference type="RefSeq" id="WP_145105807.1">
    <property type="nucleotide sequence ID" value="NZ_CP036349.1"/>
</dbReference>
<keyword evidence="5" id="KW-1185">Reference proteome</keyword>
<evidence type="ECO:0000313" key="5">
    <source>
        <dbReference type="Proteomes" id="UP000316426"/>
    </source>
</evidence>
<gene>
    <name evidence="4" type="primary">gspA</name>
    <name evidence="4" type="ORF">Spa11_02880</name>
</gene>
<dbReference type="Gene3D" id="3.90.550.10">
    <property type="entry name" value="Spore Coat Polysaccharide Biosynthesis Protein SpsA, Chain A"/>
    <property type="match status" value="1"/>
</dbReference>
<evidence type="ECO:0000256" key="1">
    <source>
        <dbReference type="ARBA" id="ARBA00022676"/>
    </source>
</evidence>
<keyword evidence="2" id="KW-0808">Transferase</keyword>
<accession>A0A518K2V7</accession>
<dbReference type="PANTHER" id="PTHR13778:SF47">
    <property type="entry name" value="LIPOPOLYSACCHARIDE 1,3-GALACTOSYLTRANSFERASE"/>
    <property type="match status" value="1"/>
</dbReference>
<dbReference type="EMBL" id="CP036349">
    <property type="protein sequence ID" value="QDV72117.1"/>
    <property type="molecule type" value="Genomic_DNA"/>
</dbReference>
<dbReference type="SUPFAM" id="SSF53448">
    <property type="entry name" value="Nucleotide-diphospho-sugar transferases"/>
    <property type="match status" value="1"/>
</dbReference>
<dbReference type="InterPro" id="IPR029044">
    <property type="entry name" value="Nucleotide-diphossugar_trans"/>
</dbReference>
<dbReference type="Pfam" id="PF01501">
    <property type="entry name" value="Glyco_transf_8"/>
    <property type="match status" value="1"/>
</dbReference>
<dbReference type="GO" id="GO:0046872">
    <property type="term" value="F:metal ion binding"/>
    <property type="evidence" value="ECO:0007669"/>
    <property type="project" value="UniProtKB-KW"/>
</dbReference>
<dbReference type="Proteomes" id="UP000316426">
    <property type="component" value="Chromosome"/>
</dbReference>
<dbReference type="CDD" id="cd04194">
    <property type="entry name" value="GT8_A4GalT_like"/>
    <property type="match status" value="1"/>
</dbReference>
<name>A0A518K2V7_9BACT</name>
<evidence type="ECO:0000313" key="4">
    <source>
        <dbReference type="EMBL" id="QDV72117.1"/>
    </source>
</evidence>
<dbReference type="InterPro" id="IPR050748">
    <property type="entry name" value="Glycosyltrans_8_dom-fam"/>
</dbReference>
<reference evidence="4 5" key="1">
    <citation type="submission" date="2019-02" db="EMBL/GenBank/DDBJ databases">
        <title>Deep-cultivation of Planctomycetes and their phenomic and genomic characterization uncovers novel biology.</title>
        <authorList>
            <person name="Wiegand S."/>
            <person name="Jogler M."/>
            <person name="Boedeker C."/>
            <person name="Pinto D."/>
            <person name="Vollmers J."/>
            <person name="Rivas-Marin E."/>
            <person name="Kohn T."/>
            <person name="Peeters S.H."/>
            <person name="Heuer A."/>
            <person name="Rast P."/>
            <person name="Oberbeckmann S."/>
            <person name="Bunk B."/>
            <person name="Jeske O."/>
            <person name="Meyerdierks A."/>
            <person name="Storesund J.E."/>
            <person name="Kallscheuer N."/>
            <person name="Luecker S."/>
            <person name="Lage O.M."/>
            <person name="Pohl T."/>
            <person name="Merkel B.J."/>
            <person name="Hornburger P."/>
            <person name="Mueller R.-W."/>
            <person name="Bruemmer F."/>
            <person name="Labrenz M."/>
            <person name="Spormann A.M."/>
            <person name="Op den Camp H."/>
            <person name="Overmann J."/>
            <person name="Amann R."/>
            <person name="Jetten M.S.M."/>
            <person name="Mascher T."/>
            <person name="Medema M.H."/>
            <person name="Devos D.P."/>
            <person name="Kaster A.-K."/>
            <person name="Ovreas L."/>
            <person name="Rohde M."/>
            <person name="Galperin M.Y."/>
            <person name="Jogler C."/>
        </authorList>
    </citation>
    <scope>NUCLEOTIDE SEQUENCE [LARGE SCALE GENOMIC DNA]</scope>
    <source>
        <strain evidence="4 5">Spa11</strain>
    </source>
</reference>
<proteinExistence type="predicted"/>
<dbReference type="AlphaFoldDB" id="A0A518K2V7"/>
<sequence length="336" mass="38515">MPTKVVVATAADENYAIPLAVTVRSLIDSLAPSTQLRLVILDGGISTTSRERLKASWDDPRLEIEWQRPDTRTIAGAPVSGHVSAAAYLRLLLPTILDSDRVIYLDSDMLVRRDVTALWDEPPGDSLIQAVQDLAAPWIDAEVAADRYAERLPLLAAARPVANYRELGLRPEAPYFNSGLMVANLALWREERIAQRVLECLQENSEQVLWWDQYALNVVLADRWRQLDHRWNQGAHIYNYPSWRLSPVGKDAIGPLRREPWIVHFCSPIKPWQDGCRHPFTSAFFETLERTEWRGWRPAPAPELRLQIVKEQRRLLKQKLRWSLRNAVQGLWRKAG</sequence>
<protein>
    <submittedName>
        <fullName evidence="4">General stress protein A</fullName>
    </submittedName>
</protein>
<evidence type="ECO:0000256" key="3">
    <source>
        <dbReference type="ARBA" id="ARBA00022723"/>
    </source>
</evidence>
<keyword evidence="3" id="KW-0479">Metal-binding</keyword>
<organism evidence="4 5">
    <name type="scientific">Botrimarina mediterranea</name>
    <dbReference type="NCBI Taxonomy" id="2528022"/>
    <lineage>
        <taxon>Bacteria</taxon>
        <taxon>Pseudomonadati</taxon>
        <taxon>Planctomycetota</taxon>
        <taxon>Planctomycetia</taxon>
        <taxon>Pirellulales</taxon>
        <taxon>Lacipirellulaceae</taxon>
        <taxon>Botrimarina</taxon>
    </lineage>
</organism>
<dbReference type="GO" id="GO:0016757">
    <property type="term" value="F:glycosyltransferase activity"/>
    <property type="evidence" value="ECO:0007669"/>
    <property type="project" value="UniProtKB-KW"/>
</dbReference>
<dbReference type="KEGG" id="bmei:Spa11_02880"/>
<dbReference type="PANTHER" id="PTHR13778">
    <property type="entry name" value="GLYCOSYLTRANSFERASE 8 DOMAIN-CONTAINING PROTEIN"/>
    <property type="match status" value="1"/>
</dbReference>